<dbReference type="SMART" id="SM00822">
    <property type="entry name" value="PKS_KR"/>
    <property type="match status" value="1"/>
</dbReference>
<evidence type="ECO:0000313" key="5">
    <source>
        <dbReference type="Proteomes" id="UP000061660"/>
    </source>
</evidence>
<reference evidence="5" key="1">
    <citation type="submission" date="2015-12" db="EMBL/GenBank/DDBJ databases">
        <title>Complete genome sequences of two moderately thermophilic Paenibacillus species.</title>
        <authorList>
            <person name="Butler R.III."/>
            <person name="Wang J."/>
            <person name="Stark B.C."/>
            <person name="Pombert J.-F."/>
        </authorList>
    </citation>
    <scope>NUCLEOTIDE SEQUENCE [LARGE SCALE GENOMIC DNA]</scope>
    <source>
        <strain evidence="5">32O-Y</strain>
    </source>
</reference>
<proteinExistence type="inferred from homology"/>
<dbReference type="Gene3D" id="3.40.50.720">
    <property type="entry name" value="NAD(P)-binding Rossmann-like Domain"/>
    <property type="match status" value="1"/>
</dbReference>
<protein>
    <submittedName>
        <fullName evidence="4">3-ketoacyl-ACP reductase</fullName>
    </submittedName>
</protein>
<dbReference type="PRINTS" id="PR00080">
    <property type="entry name" value="SDRFAMILY"/>
</dbReference>
<evidence type="ECO:0000313" key="4">
    <source>
        <dbReference type="EMBL" id="ALS21184.1"/>
    </source>
</evidence>
<dbReference type="InterPro" id="IPR057326">
    <property type="entry name" value="KR_dom"/>
</dbReference>
<accession>A0A0U2M1Y0</accession>
<sequence length="256" mass="27436">MGVNHIMFDLKGKNAMVTGSSRGLGRGMAEALLEAGARVVLVDKSEEVNAARDELKAKGLCVHSVRADLSSHEGRVEAFRQTLEMTEGKMNILVNAAGIHDRRACLDLPLEAWNTVIEINLTAVFDLCKMAGEQMVQQKTGKIINIGSMLSFIGGFNASAYAVSKGGVAQLTKSLSNEWAMHGIQVNAIAPGYMATTMNHDLLQDEARYPQITARIPAGKWGTPKDLAGITVFLASEASDYVTGTIIPVDGGYIAR</sequence>
<dbReference type="AlphaFoldDB" id="A0A0U2M1Y0"/>
<dbReference type="Proteomes" id="UP000061660">
    <property type="component" value="Chromosome"/>
</dbReference>
<organism evidence="4 5">
    <name type="scientific">Paenibacillus naphthalenovorans</name>
    <dbReference type="NCBI Taxonomy" id="162209"/>
    <lineage>
        <taxon>Bacteria</taxon>
        <taxon>Bacillati</taxon>
        <taxon>Bacillota</taxon>
        <taxon>Bacilli</taxon>
        <taxon>Bacillales</taxon>
        <taxon>Paenibacillaceae</taxon>
        <taxon>Paenibacillus</taxon>
    </lineage>
</organism>
<dbReference type="SUPFAM" id="SSF51735">
    <property type="entry name" value="NAD(P)-binding Rossmann-fold domains"/>
    <property type="match status" value="1"/>
</dbReference>
<dbReference type="PANTHER" id="PTHR42760">
    <property type="entry name" value="SHORT-CHAIN DEHYDROGENASES/REDUCTASES FAMILY MEMBER"/>
    <property type="match status" value="1"/>
</dbReference>
<evidence type="ECO:0000256" key="1">
    <source>
        <dbReference type="ARBA" id="ARBA00006484"/>
    </source>
</evidence>
<dbReference type="EMBL" id="CP013652">
    <property type="protein sequence ID" value="ALS21184.1"/>
    <property type="molecule type" value="Genomic_DNA"/>
</dbReference>
<keyword evidence="2" id="KW-0560">Oxidoreductase</keyword>
<dbReference type="InterPro" id="IPR020904">
    <property type="entry name" value="Sc_DH/Rdtase_CS"/>
</dbReference>
<reference evidence="4 5" key="2">
    <citation type="journal article" date="2016" name="Genome Announc.">
        <title>Complete Genome Sequences of Two Interactive Moderate Thermophiles, Paenibacillus napthalenovorans 32O-Y and Paenibacillus sp. 32O-W.</title>
        <authorList>
            <person name="Butler R.R.III."/>
            <person name="Wang J."/>
            <person name="Stark B.C."/>
            <person name="Pombert J.F."/>
        </authorList>
    </citation>
    <scope>NUCLEOTIDE SEQUENCE [LARGE SCALE GENOMIC DNA]</scope>
    <source>
        <strain evidence="4 5">32O-Y</strain>
    </source>
</reference>
<gene>
    <name evidence="4" type="ORF">IJ22_08020</name>
</gene>
<evidence type="ECO:0000256" key="2">
    <source>
        <dbReference type="ARBA" id="ARBA00023002"/>
    </source>
</evidence>
<comment type="similarity">
    <text evidence="1">Belongs to the short-chain dehydrogenases/reductases (SDR) family.</text>
</comment>
<dbReference type="PANTHER" id="PTHR42760:SF5">
    <property type="entry name" value="2-DEHYDRO-3-DEOXY-D-GLUCONATE 5-DEHYDROGENASE"/>
    <property type="match status" value="1"/>
</dbReference>
<dbReference type="Pfam" id="PF13561">
    <property type="entry name" value="adh_short_C2"/>
    <property type="match status" value="1"/>
</dbReference>
<dbReference type="GO" id="GO:0008206">
    <property type="term" value="P:bile acid metabolic process"/>
    <property type="evidence" value="ECO:0007669"/>
    <property type="project" value="UniProtKB-ARBA"/>
</dbReference>
<evidence type="ECO:0000259" key="3">
    <source>
        <dbReference type="SMART" id="SM00822"/>
    </source>
</evidence>
<dbReference type="PRINTS" id="PR00081">
    <property type="entry name" value="GDHRDH"/>
</dbReference>
<feature type="domain" description="Ketoreductase" evidence="3">
    <location>
        <begin position="13"/>
        <end position="152"/>
    </location>
</feature>
<dbReference type="InterPro" id="IPR036291">
    <property type="entry name" value="NAD(P)-bd_dom_sf"/>
</dbReference>
<keyword evidence="5" id="KW-1185">Reference proteome</keyword>
<dbReference type="KEGG" id="pnp:IJ22_08020"/>
<dbReference type="InterPro" id="IPR002347">
    <property type="entry name" value="SDR_fam"/>
</dbReference>
<dbReference type="PATRIC" id="fig|162209.4.peg.857"/>
<dbReference type="FunFam" id="3.40.50.720:FF:000084">
    <property type="entry name" value="Short-chain dehydrogenase reductase"/>
    <property type="match status" value="1"/>
</dbReference>
<dbReference type="STRING" id="162209.IJ22_08020"/>
<dbReference type="GO" id="GO:0016616">
    <property type="term" value="F:oxidoreductase activity, acting on the CH-OH group of donors, NAD or NADP as acceptor"/>
    <property type="evidence" value="ECO:0007669"/>
    <property type="project" value="UniProtKB-ARBA"/>
</dbReference>
<name>A0A0U2M1Y0_9BACL</name>
<dbReference type="PROSITE" id="PS00061">
    <property type="entry name" value="ADH_SHORT"/>
    <property type="match status" value="1"/>
</dbReference>